<evidence type="ECO:0000313" key="2">
    <source>
        <dbReference type="Proteomes" id="UP000076226"/>
    </source>
</evidence>
<sequence length="80" mass="9047">MKQAWRIYAKDLKHLKTNWAASISAFDLIVLPSLYAWIDTYVHTEDLPVGAVNEERGAELARCRFHAGNEIAKTLKTTTS</sequence>
<proteinExistence type="predicted"/>
<gene>
    <name evidence="1" type="ORF">GS3922_08230</name>
</gene>
<name>A0ABM6ABH8_9BACL</name>
<dbReference type="RefSeq" id="WP_063165941.1">
    <property type="nucleotide sequence ID" value="NZ_CP014342.1"/>
</dbReference>
<evidence type="ECO:0000313" key="1">
    <source>
        <dbReference type="EMBL" id="AMX83650.1"/>
    </source>
</evidence>
<organism evidence="1 2">
    <name type="scientific">Geobacillus subterraneus</name>
    <dbReference type="NCBI Taxonomy" id="129338"/>
    <lineage>
        <taxon>Bacteria</taxon>
        <taxon>Bacillati</taxon>
        <taxon>Bacillota</taxon>
        <taxon>Bacilli</taxon>
        <taxon>Bacillales</taxon>
        <taxon>Anoxybacillaceae</taxon>
        <taxon>Geobacillus</taxon>
    </lineage>
</organism>
<dbReference type="Proteomes" id="UP000076226">
    <property type="component" value="Chromosome"/>
</dbReference>
<reference evidence="1 2" key="1">
    <citation type="submission" date="2016-02" db="EMBL/GenBank/DDBJ databases">
        <title>Complete genome sequence of Geobacillus subterraneus KCTC 3922T.</title>
        <authorList>
            <person name="Lee D.-W."/>
            <person name="Lee Y.-J."/>
            <person name="Lee S.-J."/>
            <person name="Park G.-S."/>
            <person name="Lee S.-J."/>
            <person name="Shin J.-H."/>
        </authorList>
    </citation>
    <scope>NUCLEOTIDE SEQUENCE [LARGE SCALE GENOMIC DNA]</scope>
    <source>
        <strain evidence="1 2">KCTC 3922</strain>
    </source>
</reference>
<evidence type="ECO:0008006" key="3">
    <source>
        <dbReference type="Google" id="ProtNLM"/>
    </source>
</evidence>
<protein>
    <recommendedName>
        <fullName evidence="3">Amidase domain-containing protein</fullName>
    </recommendedName>
</protein>
<dbReference type="EMBL" id="CP014342">
    <property type="protein sequence ID" value="AMX83650.1"/>
    <property type="molecule type" value="Genomic_DNA"/>
</dbReference>
<keyword evidence="2" id="KW-1185">Reference proteome</keyword>
<accession>A0ABM6ABH8</accession>